<name>A0A1Y1IIE9_KLENI</name>
<dbReference type="Proteomes" id="UP000054558">
    <property type="component" value="Unassembled WGS sequence"/>
</dbReference>
<reference evidence="2 3" key="1">
    <citation type="journal article" date="2014" name="Nat. Commun.">
        <title>Klebsormidium flaccidum genome reveals primary factors for plant terrestrial adaptation.</title>
        <authorList>
            <person name="Hori K."/>
            <person name="Maruyama F."/>
            <person name="Fujisawa T."/>
            <person name="Togashi T."/>
            <person name="Yamamoto N."/>
            <person name="Seo M."/>
            <person name="Sato S."/>
            <person name="Yamada T."/>
            <person name="Mori H."/>
            <person name="Tajima N."/>
            <person name="Moriyama T."/>
            <person name="Ikeuchi M."/>
            <person name="Watanabe M."/>
            <person name="Wada H."/>
            <person name="Kobayashi K."/>
            <person name="Saito M."/>
            <person name="Masuda T."/>
            <person name="Sasaki-Sekimoto Y."/>
            <person name="Mashiguchi K."/>
            <person name="Awai K."/>
            <person name="Shimojima M."/>
            <person name="Masuda S."/>
            <person name="Iwai M."/>
            <person name="Nobusawa T."/>
            <person name="Narise T."/>
            <person name="Kondo S."/>
            <person name="Saito H."/>
            <person name="Sato R."/>
            <person name="Murakawa M."/>
            <person name="Ihara Y."/>
            <person name="Oshima-Yamada Y."/>
            <person name="Ohtaka K."/>
            <person name="Satoh M."/>
            <person name="Sonobe K."/>
            <person name="Ishii M."/>
            <person name="Ohtani R."/>
            <person name="Kanamori-Sato M."/>
            <person name="Honoki R."/>
            <person name="Miyazaki D."/>
            <person name="Mochizuki H."/>
            <person name="Umetsu J."/>
            <person name="Higashi K."/>
            <person name="Shibata D."/>
            <person name="Kamiya Y."/>
            <person name="Sato N."/>
            <person name="Nakamura Y."/>
            <person name="Tabata S."/>
            <person name="Ida S."/>
            <person name="Kurokawa K."/>
            <person name="Ohta H."/>
        </authorList>
    </citation>
    <scope>NUCLEOTIDE SEQUENCE [LARGE SCALE GENOMIC DNA]</scope>
    <source>
        <strain evidence="2 3">NIES-2285</strain>
    </source>
</reference>
<organism evidence="2 3">
    <name type="scientific">Klebsormidium nitens</name>
    <name type="common">Green alga</name>
    <name type="synonym">Ulothrix nitens</name>
    <dbReference type="NCBI Taxonomy" id="105231"/>
    <lineage>
        <taxon>Eukaryota</taxon>
        <taxon>Viridiplantae</taxon>
        <taxon>Streptophyta</taxon>
        <taxon>Klebsormidiophyceae</taxon>
        <taxon>Klebsormidiales</taxon>
        <taxon>Klebsormidiaceae</taxon>
        <taxon>Klebsormidium</taxon>
    </lineage>
</organism>
<gene>
    <name evidence="2" type="ORF">KFL_004270070</name>
</gene>
<proteinExistence type="predicted"/>
<dbReference type="AlphaFoldDB" id="A0A1Y1IIE9"/>
<protein>
    <submittedName>
        <fullName evidence="2">Uncharacterized protein</fullName>
    </submittedName>
</protein>
<accession>A0A1Y1IIE9</accession>
<evidence type="ECO:0000256" key="1">
    <source>
        <dbReference type="SAM" id="MobiDB-lite"/>
    </source>
</evidence>
<evidence type="ECO:0000313" key="3">
    <source>
        <dbReference type="Proteomes" id="UP000054558"/>
    </source>
</evidence>
<dbReference type="EMBL" id="DF237376">
    <property type="protein sequence ID" value="GAQ88427.1"/>
    <property type="molecule type" value="Genomic_DNA"/>
</dbReference>
<sequence length="199" mass="22828">MILSPMNRVNLDRDCILEACKDPDQDWTVRFKSPFLQSDAWWLAPRNGQLVFCDSDSEETKWTVEGDNFGDCQLKSICGNWSATVRFLFMASEWFDPANFPLSEGGPYKLQSTALAGLQEPVRKRVIHEFPDPPDPQKPREPLRDEEQKVVDAAVRLNDYFLRMDVAKEAHTGADMARHFRKVGKEVERASRRLPKEAA</sequence>
<evidence type="ECO:0000313" key="2">
    <source>
        <dbReference type="EMBL" id="GAQ88427.1"/>
    </source>
</evidence>
<keyword evidence="3" id="KW-1185">Reference proteome</keyword>
<feature type="region of interest" description="Disordered" evidence="1">
    <location>
        <begin position="128"/>
        <end position="147"/>
    </location>
</feature>